<dbReference type="SUPFAM" id="SSF51905">
    <property type="entry name" value="FAD/NAD(P)-binding domain"/>
    <property type="match status" value="1"/>
</dbReference>
<comment type="caution">
    <text evidence="6">The sequence shown here is derived from an EMBL/GenBank/DDBJ whole genome shotgun (WGS) entry which is preliminary data.</text>
</comment>
<dbReference type="Gene3D" id="3.50.50.60">
    <property type="entry name" value="FAD/NAD(P)-binding domain"/>
    <property type="match status" value="1"/>
</dbReference>
<dbReference type="RefSeq" id="WP_191277121.1">
    <property type="nucleotide sequence ID" value="NZ_BNDS01000043.1"/>
</dbReference>
<accession>A0ABQ3NC49</accession>
<organism evidence="6 7">
    <name type="scientific">Neobacillus kokaensis</name>
    <dbReference type="NCBI Taxonomy" id="2759023"/>
    <lineage>
        <taxon>Bacteria</taxon>
        <taxon>Bacillati</taxon>
        <taxon>Bacillota</taxon>
        <taxon>Bacilli</taxon>
        <taxon>Bacillales</taxon>
        <taxon>Bacillaceae</taxon>
        <taxon>Neobacillus</taxon>
    </lineage>
</organism>
<dbReference type="InterPro" id="IPR027477">
    <property type="entry name" value="Succ_DH/fumarate_Rdtase_cat_sf"/>
</dbReference>
<evidence type="ECO:0000256" key="4">
    <source>
        <dbReference type="ARBA" id="ARBA00023002"/>
    </source>
</evidence>
<evidence type="ECO:0000313" key="7">
    <source>
        <dbReference type="Proteomes" id="UP000637074"/>
    </source>
</evidence>
<proteinExistence type="predicted"/>
<dbReference type="InterPro" id="IPR036188">
    <property type="entry name" value="FAD/NAD-bd_sf"/>
</dbReference>
<protein>
    <submittedName>
        <fullName evidence="6">Flavocytochrome c</fullName>
    </submittedName>
</protein>
<dbReference type="InterPro" id="IPR003953">
    <property type="entry name" value="FAD-dep_OxRdtase_2_FAD-bd"/>
</dbReference>
<dbReference type="Pfam" id="PF00890">
    <property type="entry name" value="FAD_binding_2"/>
    <property type="match status" value="1"/>
</dbReference>
<gene>
    <name evidence="6" type="ORF">AM1BK_50090</name>
</gene>
<name>A0ABQ3NC49_9BACI</name>
<reference evidence="6 7" key="1">
    <citation type="journal article" date="2022" name="Int. J. Syst. Evol. Microbiol.">
        <title>Neobacillus kokaensis sp. nov., isolated from soil.</title>
        <authorList>
            <person name="Yuki K."/>
            <person name="Matsubara H."/>
            <person name="Yamaguchi S."/>
        </authorList>
    </citation>
    <scope>NUCLEOTIDE SEQUENCE [LARGE SCALE GENOMIC DNA]</scope>
    <source>
        <strain evidence="6 7">LOB 377</strain>
    </source>
</reference>
<evidence type="ECO:0000259" key="5">
    <source>
        <dbReference type="Pfam" id="PF00890"/>
    </source>
</evidence>
<evidence type="ECO:0000256" key="1">
    <source>
        <dbReference type="ARBA" id="ARBA00001974"/>
    </source>
</evidence>
<keyword evidence="2" id="KW-0285">Flavoprotein</keyword>
<feature type="domain" description="FAD-dependent oxidoreductase 2 FAD-binding" evidence="5">
    <location>
        <begin position="53"/>
        <end position="488"/>
    </location>
</feature>
<dbReference type="InterPro" id="IPR050315">
    <property type="entry name" value="FAD-oxidoreductase_2"/>
</dbReference>
<keyword evidence="7" id="KW-1185">Reference proteome</keyword>
<keyword evidence="3" id="KW-0274">FAD</keyword>
<dbReference type="PANTHER" id="PTHR43400:SF7">
    <property type="entry name" value="FAD-DEPENDENT OXIDOREDUCTASE 2 FAD BINDING DOMAIN-CONTAINING PROTEIN"/>
    <property type="match status" value="1"/>
</dbReference>
<dbReference type="SUPFAM" id="SSF56425">
    <property type="entry name" value="Succinate dehydrogenase/fumarate reductase flavoprotein, catalytic domain"/>
    <property type="match status" value="1"/>
</dbReference>
<dbReference type="Gene3D" id="3.90.700.10">
    <property type="entry name" value="Succinate dehydrogenase/fumarate reductase flavoprotein, catalytic domain"/>
    <property type="match status" value="1"/>
</dbReference>
<comment type="cofactor">
    <cofactor evidence="1">
        <name>FAD</name>
        <dbReference type="ChEBI" id="CHEBI:57692"/>
    </cofactor>
</comment>
<evidence type="ECO:0000313" key="6">
    <source>
        <dbReference type="EMBL" id="GHI01467.1"/>
    </source>
</evidence>
<dbReference type="PANTHER" id="PTHR43400">
    <property type="entry name" value="FUMARATE REDUCTASE"/>
    <property type="match status" value="1"/>
</dbReference>
<evidence type="ECO:0000256" key="3">
    <source>
        <dbReference type="ARBA" id="ARBA00022827"/>
    </source>
</evidence>
<evidence type="ECO:0000256" key="2">
    <source>
        <dbReference type="ARBA" id="ARBA00022630"/>
    </source>
</evidence>
<dbReference type="Proteomes" id="UP000637074">
    <property type="component" value="Unassembled WGS sequence"/>
</dbReference>
<keyword evidence="4" id="KW-0560">Oxidoreductase</keyword>
<sequence length="513" mass="55655">MKEKTTRLELLKQGAMALAVIAAGGLLPPNALGKETRKVKGSQSSFKFDEVFDVIVVGSGLAGSTAAITAVEKGNKVLLAEKMNHLGGSSQKYDFHFSCPGSPEQKRSGIKDSPKILIKDLQKVGENYGAPELITEMAQNSIRFYKLLDKLGVTFQQLKELRGHSVPRTLWLAGGGKKVLEKMHTYLSGKCDIRKQVKVDEVLTDATGRVVGVKVREQYVSSNTHEDDRVNTSGIIKIYGARKGIILANGGFAYDQTFIAGEANYFGGLSKMSSTAHPGSTSGLLRSMILKGAHPVNTSLYHFDYPLYERDMYYGLIVDATGARIVDEGNPNKFGRIAFKSKNKNGGKAPICIFDKTGFELISDKQRRDAALKTGKLQKFASIEQLSNAYSIPFAALKKTISDYHQTIEAQNDELFLKMTGDLNGAAIKKAPFYVLKIEPELNYTTGGLRIDRKARVLKMADGKPFTGLFAAGEAVGGVHGAQILEGMCTLDCGTFGMIAGEQAAAMEAVKLN</sequence>
<dbReference type="EMBL" id="BNDS01000043">
    <property type="protein sequence ID" value="GHI01467.1"/>
    <property type="molecule type" value="Genomic_DNA"/>
</dbReference>